<dbReference type="Gene3D" id="1.10.10.10">
    <property type="entry name" value="Winged helix-like DNA-binding domain superfamily/Winged helix DNA-binding domain"/>
    <property type="match status" value="1"/>
</dbReference>
<keyword evidence="3" id="KW-0731">Sigma factor</keyword>
<dbReference type="InterPro" id="IPR036388">
    <property type="entry name" value="WH-like_DNA-bd_sf"/>
</dbReference>
<dbReference type="Pfam" id="PF04542">
    <property type="entry name" value="Sigma70_r2"/>
    <property type="match status" value="1"/>
</dbReference>
<dbReference type="Pfam" id="PF08281">
    <property type="entry name" value="Sigma70_r4_2"/>
    <property type="match status" value="1"/>
</dbReference>
<dbReference type="AlphaFoldDB" id="A0A857J3F9"/>
<feature type="domain" description="RNA polymerase sigma factor 70 region 4 type 2" evidence="6">
    <location>
        <begin position="109"/>
        <end position="157"/>
    </location>
</feature>
<dbReference type="InterPro" id="IPR013325">
    <property type="entry name" value="RNA_pol_sigma_r2"/>
</dbReference>
<dbReference type="CDD" id="cd06171">
    <property type="entry name" value="Sigma70_r4"/>
    <property type="match status" value="1"/>
</dbReference>
<keyword evidence="4" id="KW-0804">Transcription</keyword>
<dbReference type="Proteomes" id="UP000464787">
    <property type="component" value="Chromosome"/>
</dbReference>
<dbReference type="Gene3D" id="1.10.1740.10">
    <property type="match status" value="1"/>
</dbReference>
<dbReference type="InterPro" id="IPR013324">
    <property type="entry name" value="RNA_pol_sigma_r3/r4-like"/>
</dbReference>
<protein>
    <submittedName>
        <fullName evidence="7">Sigma-70 family RNA polymerase sigma factor</fullName>
    </submittedName>
</protein>
<dbReference type="EMBL" id="CP047650">
    <property type="protein sequence ID" value="QHI97395.1"/>
    <property type="molecule type" value="Genomic_DNA"/>
</dbReference>
<evidence type="ECO:0000256" key="2">
    <source>
        <dbReference type="ARBA" id="ARBA00023015"/>
    </source>
</evidence>
<evidence type="ECO:0000256" key="4">
    <source>
        <dbReference type="ARBA" id="ARBA00023163"/>
    </source>
</evidence>
<name>A0A857J3F9_9BURK</name>
<dbReference type="NCBIfam" id="TIGR02937">
    <property type="entry name" value="sigma70-ECF"/>
    <property type="match status" value="1"/>
</dbReference>
<dbReference type="SUPFAM" id="SSF88946">
    <property type="entry name" value="Sigma2 domain of RNA polymerase sigma factors"/>
    <property type="match status" value="1"/>
</dbReference>
<evidence type="ECO:0000259" key="6">
    <source>
        <dbReference type="Pfam" id="PF08281"/>
    </source>
</evidence>
<evidence type="ECO:0000313" key="7">
    <source>
        <dbReference type="EMBL" id="QHI97395.1"/>
    </source>
</evidence>
<dbReference type="SUPFAM" id="SSF88659">
    <property type="entry name" value="Sigma3 and sigma4 domains of RNA polymerase sigma factors"/>
    <property type="match status" value="1"/>
</dbReference>
<dbReference type="InterPro" id="IPR007627">
    <property type="entry name" value="RNA_pol_sigma70_r2"/>
</dbReference>
<dbReference type="InterPro" id="IPR013249">
    <property type="entry name" value="RNA_pol_sigma70_r4_t2"/>
</dbReference>
<gene>
    <name evidence="7" type="ORF">GT347_04990</name>
</gene>
<dbReference type="KEGG" id="xyk:GT347_04990"/>
<keyword evidence="2" id="KW-0805">Transcription regulation</keyword>
<evidence type="ECO:0000313" key="8">
    <source>
        <dbReference type="Proteomes" id="UP000464787"/>
    </source>
</evidence>
<feature type="domain" description="RNA polymerase sigma-70 region 2" evidence="5">
    <location>
        <begin position="16"/>
        <end position="78"/>
    </location>
</feature>
<organism evidence="7 8">
    <name type="scientific">Xylophilus rhododendri</name>
    <dbReference type="NCBI Taxonomy" id="2697032"/>
    <lineage>
        <taxon>Bacteria</taxon>
        <taxon>Pseudomonadati</taxon>
        <taxon>Pseudomonadota</taxon>
        <taxon>Betaproteobacteria</taxon>
        <taxon>Burkholderiales</taxon>
        <taxon>Xylophilus</taxon>
    </lineage>
</organism>
<dbReference type="InterPro" id="IPR014284">
    <property type="entry name" value="RNA_pol_sigma-70_dom"/>
</dbReference>
<evidence type="ECO:0000256" key="3">
    <source>
        <dbReference type="ARBA" id="ARBA00023082"/>
    </source>
</evidence>
<sequence>MSEEARLALLAFLTQRYDELKRRLARHLGSGELAGDALQDTWLRLERLENQAPVLNPRAFLLRMAANIAIDQQRSHSRALPADEAEALMDLPDHAPGPEKTAEDRSEVEQLMKAMRRLPERRRAILVLVRWENLPHKEVAERLGISVRTVEHELRKAHEFCAAATGRPKK</sequence>
<keyword evidence="8" id="KW-1185">Reference proteome</keyword>
<evidence type="ECO:0000256" key="1">
    <source>
        <dbReference type="ARBA" id="ARBA00010641"/>
    </source>
</evidence>
<accession>A0A857J3F9</accession>
<reference evidence="7 8" key="1">
    <citation type="submission" date="2020-01" db="EMBL/GenBank/DDBJ databases">
        <title>Genome sequencing of strain KACC 21265.</title>
        <authorList>
            <person name="Heo J."/>
            <person name="Kim S.-J."/>
            <person name="Kim J.-S."/>
            <person name="Hong S.-B."/>
            <person name="Kwon S.-W."/>
        </authorList>
    </citation>
    <scope>NUCLEOTIDE SEQUENCE [LARGE SCALE GENOMIC DNA]</scope>
    <source>
        <strain evidence="7 8">KACC 21265</strain>
    </source>
</reference>
<dbReference type="InterPro" id="IPR039425">
    <property type="entry name" value="RNA_pol_sigma-70-like"/>
</dbReference>
<dbReference type="GO" id="GO:0006352">
    <property type="term" value="P:DNA-templated transcription initiation"/>
    <property type="evidence" value="ECO:0007669"/>
    <property type="project" value="InterPro"/>
</dbReference>
<dbReference type="RefSeq" id="WP_160550913.1">
    <property type="nucleotide sequence ID" value="NZ_CP047650.1"/>
</dbReference>
<dbReference type="PANTHER" id="PTHR43133">
    <property type="entry name" value="RNA POLYMERASE ECF-TYPE SIGMA FACTO"/>
    <property type="match status" value="1"/>
</dbReference>
<dbReference type="PANTHER" id="PTHR43133:SF63">
    <property type="entry name" value="RNA POLYMERASE SIGMA FACTOR FECI-RELATED"/>
    <property type="match status" value="1"/>
</dbReference>
<dbReference type="GO" id="GO:0003677">
    <property type="term" value="F:DNA binding"/>
    <property type="evidence" value="ECO:0007669"/>
    <property type="project" value="InterPro"/>
</dbReference>
<evidence type="ECO:0000259" key="5">
    <source>
        <dbReference type="Pfam" id="PF04542"/>
    </source>
</evidence>
<comment type="similarity">
    <text evidence="1">Belongs to the sigma-70 factor family. ECF subfamily.</text>
</comment>
<proteinExistence type="inferred from homology"/>
<dbReference type="GO" id="GO:0016987">
    <property type="term" value="F:sigma factor activity"/>
    <property type="evidence" value="ECO:0007669"/>
    <property type="project" value="UniProtKB-KW"/>
</dbReference>